<dbReference type="AlphaFoldDB" id="F6AFA5"/>
<protein>
    <submittedName>
        <fullName evidence="2">Uncharacterized protein</fullName>
    </submittedName>
</protein>
<name>F6AFA5_PSEF1</name>
<dbReference type="eggNOG" id="ENOG502ZRR8">
    <property type="taxonomic scope" value="Bacteria"/>
</dbReference>
<keyword evidence="1" id="KW-0732">Signal</keyword>
<gene>
    <name evidence="2" type="ordered locus">Psefu_1390</name>
</gene>
<feature type="signal peptide" evidence="1">
    <location>
        <begin position="1"/>
        <end position="21"/>
    </location>
</feature>
<dbReference type="STRING" id="743720.Psefu_1390"/>
<evidence type="ECO:0000313" key="2">
    <source>
        <dbReference type="EMBL" id="AEF21366.1"/>
    </source>
</evidence>
<organism evidence="2 3">
    <name type="scientific">Pseudomonas fulva (strain 12-X)</name>
    <dbReference type="NCBI Taxonomy" id="743720"/>
    <lineage>
        <taxon>Bacteria</taxon>
        <taxon>Pseudomonadati</taxon>
        <taxon>Pseudomonadota</taxon>
        <taxon>Gammaproteobacteria</taxon>
        <taxon>Pseudomonadales</taxon>
        <taxon>Pseudomonadaceae</taxon>
        <taxon>Pseudomonas</taxon>
    </lineage>
</organism>
<feature type="chain" id="PRO_5003336695" evidence="1">
    <location>
        <begin position="22"/>
        <end position="159"/>
    </location>
</feature>
<dbReference type="EMBL" id="CP002727">
    <property type="protein sequence ID" value="AEF21366.1"/>
    <property type="molecule type" value="Genomic_DNA"/>
</dbReference>
<dbReference type="HOGENOM" id="CLU_1720829_0_0_6"/>
<dbReference type="Proteomes" id="UP000000686">
    <property type="component" value="Chromosome"/>
</dbReference>
<evidence type="ECO:0000313" key="3">
    <source>
        <dbReference type="Proteomes" id="UP000000686"/>
    </source>
</evidence>
<dbReference type="KEGG" id="pfv:Psefu_1390"/>
<proteinExistence type="predicted"/>
<sequence length="159" mass="17905">MQLIKAGMFSAAALLGASAQAAERQVYLVATAHLDGSNLAQSIFLHEPEITELQGCLDAVRKGQRERDWQQYHHIFQRDKFKGFTGHMRYRCVYSDLQISGWYDKMRYNQPYLISIDDDAVLSLSRAASQAQCSAQLRALPANKKAQSFCAMGNQTVTR</sequence>
<accession>F6AFA5</accession>
<keyword evidence="3" id="KW-1185">Reference proteome</keyword>
<reference evidence="2 3" key="1">
    <citation type="submission" date="2011-04" db="EMBL/GenBank/DDBJ databases">
        <title>Complete sequence of Pseudomonas fulva 12-X.</title>
        <authorList>
            <consortium name="US DOE Joint Genome Institute"/>
            <person name="Lucas S."/>
            <person name="Han J."/>
            <person name="Lapidus A."/>
            <person name="Cheng J.-F."/>
            <person name="Goodwin L."/>
            <person name="Pitluck S."/>
            <person name="Peters L."/>
            <person name="Mikhailova N."/>
            <person name="Pagani I."/>
            <person name="Davenport K."/>
            <person name="Han C."/>
            <person name="Tapia R."/>
            <person name="Land M."/>
            <person name="Hauser L."/>
            <person name="Kyrpides N."/>
            <person name="Ivanova N."/>
            <person name="Pagani I."/>
            <person name="Lcollab F.I."/>
            <person name="Woyke T."/>
        </authorList>
    </citation>
    <scope>NUCLEOTIDE SEQUENCE [LARGE SCALE GENOMIC DNA]</scope>
    <source>
        <strain evidence="3">12-X</strain>
    </source>
</reference>
<evidence type="ECO:0000256" key="1">
    <source>
        <dbReference type="SAM" id="SignalP"/>
    </source>
</evidence>